<reference evidence="5" key="1">
    <citation type="submission" date="2019-11" db="EMBL/GenBank/DDBJ databases">
        <authorList>
            <person name="Feng L."/>
        </authorList>
    </citation>
    <scope>NUCLEOTIDE SEQUENCE</scope>
    <source>
        <strain evidence="5">PclaraLFYP37</strain>
    </source>
</reference>
<name>A0A6N2ZC22_9BACT</name>
<accession>A0A6N2ZC22</accession>
<dbReference type="Gene3D" id="1.10.10.10">
    <property type="entry name" value="Winged helix-like DNA-binding domain superfamily/Winged helix DNA-binding domain"/>
    <property type="match status" value="1"/>
</dbReference>
<dbReference type="PANTHER" id="PTHR38445">
    <property type="entry name" value="HTH-TYPE TRANSCRIPTIONAL REPRESSOR YTRA"/>
    <property type="match status" value="1"/>
</dbReference>
<evidence type="ECO:0000256" key="3">
    <source>
        <dbReference type="ARBA" id="ARBA00023163"/>
    </source>
</evidence>
<sequence length="128" mass="15026">MNFKENKPIYLQIADRICDEILQGRYAENDRIPSVRDYAATVEVNANTAMRSYDFLQSHSVIRMQRGIGYFVEPGASERIRSFRRESFMNEELYDFFRQARSIGITVEELEILYRQYLSDTSGTMSNL</sequence>
<keyword evidence="2" id="KW-0238">DNA-binding</keyword>
<evidence type="ECO:0000256" key="1">
    <source>
        <dbReference type="ARBA" id="ARBA00023015"/>
    </source>
</evidence>
<dbReference type="RefSeq" id="WP_412441790.1">
    <property type="nucleotide sequence ID" value="NZ_CACRUT010000006.1"/>
</dbReference>
<dbReference type="SUPFAM" id="SSF46785">
    <property type="entry name" value="Winged helix' DNA-binding domain"/>
    <property type="match status" value="1"/>
</dbReference>
<keyword evidence="1" id="KW-0805">Transcription regulation</keyword>
<gene>
    <name evidence="5" type="primary">ytrA</name>
    <name evidence="5" type="ORF">PCLFYP37_01035</name>
</gene>
<dbReference type="EMBL" id="CACRUT010000006">
    <property type="protein sequence ID" value="VYT75486.1"/>
    <property type="molecule type" value="Genomic_DNA"/>
</dbReference>
<dbReference type="InterPro" id="IPR036390">
    <property type="entry name" value="WH_DNA-bd_sf"/>
</dbReference>
<evidence type="ECO:0000313" key="5">
    <source>
        <dbReference type="EMBL" id="VYT75486.1"/>
    </source>
</evidence>
<dbReference type="GO" id="GO:0003677">
    <property type="term" value="F:DNA binding"/>
    <property type="evidence" value="ECO:0007669"/>
    <property type="project" value="UniProtKB-KW"/>
</dbReference>
<keyword evidence="3" id="KW-0804">Transcription</keyword>
<dbReference type="Pfam" id="PF00392">
    <property type="entry name" value="GntR"/>
    <property type="match status" value="1"/>
</dbReference>
<organism evidence="5">
    <name type="scientific">Paraprevotella clara</name>
    <dbReference type="NCBI Taxonomy" id="454154"/>
    <lineage>
        <taxon>Bacteria</taxon>
        <taxon>Pseudomonadati</taxon>
        <taxon>Bacteroidota</taxon>
        <taxon>Bacteroidia</taxon>
        <taxon>Bacteroidales</taxon>
        <taxon>Prevotellaceae</taxon>
        <taxon>Paraprevotella</taxon>
    </lineage>
</organism>
<dbReference type="GO" id="GO:0003700">
    <property type="term" value="F:DNA-binding transcription factor activity"/>
    <property type="evidence" value="ECO:0007669"/>
    <property type="project" value="InterPro"/>
</dbReference>
<dbReference type="SMART" id="SM00345">
    <property type="entry name" value="HTH_GNTR"/>
    <property type="match status" value="1"/>
</dbReference>
<dbReference type="CDD" id="cd07377">
    <property type="entry name" value="WHTH_GntR"/>
    <property type="match status" value="1"/>
</dbReference>
<dbReference type="InterPro" id="IPR036388">
    <property type="entry name" value="WH-like_DNA-bd_sf"/>
</dbReference>
<dbReference type="AlphaFoldDB" id="A0A6N2ZC22"/>
<feature type="domain" description="HTH gntR-type" evidence="4">
    <location>
        <begin position="7"/>
        <end position="75"/>
    </location>
</feature>
<dbReference type="PROSITE" id="PS50949">
    <property type="entry name" value="HTH_GNTR"/>
    <property type="match status" value="1"/>
</dbReference>
<dbReference type="PANTHER" id="PTHR38445:SF10">
    <property type="entry name" value="GNTR-FAMILY TRANSCRIPTIONAL REGULATOR"/>
    <property type="match status" value="1"/>
</dbReference>
<dbReference type="Gene3D" id="1.10.287.100">
    <property type="match status" value="1"/>
</dbReference>
<proteinExistence type="predicted"/>
<dbReference type="InterPro" id="IPR000524">
    <property type="entry name" value="Tscrpt_reg_HTH_GntR"/>
</dbReference>
<protein>
    <submittedName>
        <fullName evidence="5">HTH-type transcriptional repressor YtrA</fullName>
    </submittedName>
</protein>
<evidence type="ECO:0000259" key="4">
    <source>
        <dbReference type="PROSITE" id="PS50949"/>
    </source>
</evidence>
<evidence type="ECO:0000256" key="2">
    <source>
        <dbReference type="ARBA" id="ARBA00023125"/>
    </source>
</evidence>